<keyword evidence="1" id="KW-0472">Membrane</keyword>
<dbReference type="AlphaFoldDB" id="A0A2P2PFX6"/>
<sequence>MSCLAKDQKKEEAFLPDASYAMIFLTFLFRSLIWWTVAQNGSR</sequence>
<keyword evidence="1" id="KW-1133">Transmembrane helix</keyword>
<keyword evidence="1" id="KW-0812">Transmembrane</keyword>
<name>A0A2P2PFX6_RHIMU</name>
<accession>A0A2P2PFX6</accession>
<evidence type="ECO:0000256" key="1">
    <source>
        <dbReference type="SAM" id="Phobius"/>
    </source>
</evidence>
<evidence type="ECO:0000313" key="2">
    <source>
        <dbReference type="EMBL" id="MBX53643.1"/>
    </source>
</evidence>
<proteinExistence type="predicted"/>
<protein>
    <submittedName>
        <fullName evidence="2">Uncharacterized protein</fullName>
    </submittedName>
</protein>
<feature type="transmembrane region" description="Helical" evidence="1">
    <location>
        <begin position="20"/>
        <end position="38"/>
    </location>
</feature>
<reference evidence="2" key="1">
    <citation type="submission" date="2018-02" db="EMBL/GenBank/DDBJ databases">
        <title>Rhizophora mucronata_Transcriptome.</title>
        <authorList>
            <person name="Meera S.P."/>
            <person name="Sreeshan A."/>
            <person name="Augustine A."/>
        </authorList>
    </citation>
    <scope>NUCLEOTIDE SEQUENCE</scope>
    <source>
        <tissue evidence="2">Leaf</tissue>
    </source>
</reference>
<organism evidence="2">
    <name type="scientific">Rhizophora mucronata</name>
    <name type="common">Asiatic mangrove</name>
    <dbReference type="NCBI Taxonomy" id="61149"/>
    <lineage>
        <taxon>Eukaryota</taxon>
        <taxon>Viridiplantae</taxon>
        <taxon>Streptophyta</taxon>
        <taxon>Embryophyta</taxon>
        <taxon>Tracheophyta</taxon>
        <taxon>Spermatophyta</taxon>
        <taxon>Magnoliopsida</taxon>
        <taxon>eudicotyledons</taxon>
        <taxon>Gunneridae</taxon>
        <taxon>Pentapetalae</taxon>
        <taxon>rosids</taxon>
        <taxon>fabids</taxon>
        <taxon>Malpighiales</taxon>
        <taxon>Rhizophoraceae</taxon>
        <taxon>Rhizophora</taxon>
    </lineage>
</organism>
<dbReference type="EMBL" id="GGEC01073159">
    <property type="protein sequence ID" value="MBX53643.1"/>
    <property type="molecule type" value="Transcribed_RNA"/>
</dbReference>